<sequence length="217" mass="23175">MTTRSVLVATTALFSAMSAEAALPTITLFATENCGNAYGECRNILDNTCCKDNFNAFGFGSASIKPIYYYDIGAVYSISGNKKCGTVRNSRNGPITCLGAPGGLDGAAWFNCQSCPIANPNQKRGGSLPSFEMPEEFKIGGQGNCTNTVSPDKLTFVDGHTFEIGPNTPDNVTALLYDYAMKDHVFGDLPAELLEYEVEHDGIEARAAAIIARRSDA</sequence>
<organism evidence="2 3">
    <name type="scientific">Cercospora kikuchii</name>
    <dbReference type="NCBI Taxonomy" id="84275"/>
    <lineage>
        <taxon>Eukaryota</taxon>
        <taxon>Fungi</taxon>
        <taxon>Dikarya</taxon>
        <taxon>Ascomycota</taxon>
        <taxon>Pezizomycotina</taxon>
        <taxon>Dothideomycetes</taxon>
        <taxon>Dothideomycetidae</taxon>
        <taxon>Mycosphaerellales</taxon>
        <taxon>Mycosphaerellaceae</taxon>
        <taxon>Cercospora</taxon>
    </lineage>
</organism>
<evidence type="ECO:0000313" key="2">
    <source>
        <dbReference type="EMBL" id="GIZ45098.1"/>
    </source>
</evidence>
<evidence type="ECO:0000313" key="3">
    <source>
        <dbReference type="Proteomes" id="UP000825890"/>
    </source>
</evidence>
<keyword evidence="3" id="KW-1185">Reference proteome</keyword>
<dbReference type="Proteomes" id="UP000825890">
    <property type="component" value="Unassembled WGS sequence"/>
</dbReference>
<dbReference type="AlphaFoldDB" id="A0A9P3CLT5"/>
<accession>A0A9P3CLT5</accession>
<gene>
    <name evidence="2" type="ORF">CKM354_000828100</name>
</gene>
<dbReference type="GeneID" id="68293856"/>
<reference evidence="2 3" key="1">
    <citation type="submission" date="2021-01" db="EMBL/GenBank/DDBJ databases">
        <title>Cercospora kikuchii MAFF 305040 whole genome shotgun sequence.</title>
        <authorList>
            <person name="Kashiwa T."/>
            <person name="Suzuki T."/>
        </authorList>
    </citation>
    <scope>NUCLEOTIDE SEQUENCE [LARGE SCALE GENOMIC DNA]</scope>
    <source>
        <strain evidence="2 3">MAFF 305040</strain>
    </source>
</reference>
<dbReference type="EMBL" id="BOLY01000005">
    <property type="protein sequence ID" value="GIZ45098.1"/>
    <property type="molecule type" value="Genomic_DNA"/>
</dbReference>
<proteinExistence type="predicted"/>
<feature type="chain" id="PRO_5040400284" evidence="1">
    <location>
        <begin position="22"/>
        <end position="217"/>
    </location>
</feature>
<evidence type="ECO:0000256" key="1">
    <source>
        <dbReference type="SAM" id="SignalP"/>
    </source>
</evidence>
<comment type="caution">
    <text evidence="2">The sequence shown here is derived from an EMBL/GenBank/DDBJ whole genome shotgun (WGS) entry which is preliminary data.</text>
</comment>
<keyword evidence="1" id="KW-0732">Signal</keyword>
<dbReference type="RefSeq" id="XP_044659585.1">
    <property type="nucleotide sequence ID" value="XM_044803650.1"/>
</dbReference>
<name>A0A9P3CLT5_9PEZI</name>
<protein>
    <submittedName>
        <fullName evidence="2">Uncharacterized protein</fullName>
    </submittedName>
</protein>
<dbReference type="OrthoDB" id="4732505at2759"/>
<feature type="signal peptide" evidence="1">
    <location>
        <begin position="1"/>
        <end position="21"/>
    </location>
</feature>